<organism evidence="2 3">
    <name type="scientific">Dissostichus eleginoides</name>
    <name type="common">Patagonian toothfish</name>
    <name type="synonym">Dissostichus amissus</name>
    <dbReference type="NCBI Taxonomy" id="100907"/>
    <lineage>
        <taxon>Eukaryota</taxon>
        <taxon>Metazoa</taxon>
        <taxon>Chordata</taxon>
        <taxon>Craniata</taxon>
        <taxon>Vertebrata</taxon>
        <taxon>Euteleostomi</taxon>
        <taxon>Actinopterygii</taxon>
        <taxon>Neopterygii</taxon>
        <taxon>Teleostei</taxon>
        <taxon>Neoteleostei</taxon>
        <taxon>Acanthomorphata</taxon>
        <taxon>Eupercaria</taxon>
        <taxon>Perciformes</taxon>
        <taxon>Notothenioidei</taxon>
        <taxon>Nototheniidae</taxon>
        <taxon>Dissostichus</taxon>
    </lineage>
</organism>
<keyword evidence="3" id="KW-1185">Reference proteome</keyword>
<name>A0AAD9BGR6_DISEL</name>
<reference evidence="2" key="1">
    <citation type="submission" date="2023-04" db="EMBL/GenBank/DDBJ databases">
        <title>Chromosome-level genome of Chaenocephalus aceratus.</title>
        <authorList>
            <person name="Park H."/>
        </authorList>
    </citation>
    <scope>NUCLEOTIDE SEQUENCE</scope>
    <source>
        <strain evidence="2">DE</strain>
        <tissue evidence="2">Muscle</tissue>
    </source>
</reference>
<dbReference type="Proteomes" id="UP001228049">
    <property type="component" value="Unassembled WGS sequence"/>
</dbReference>
<feature type="non-terminal residue" evidence="2">
    <location>
        <position position="1"/>
    </location>
</feature>
<dbReference type="AlphaFoldDB" id="A0AAD9BGR6"/>
<evidence type="ECO:0000313" key="2">
    <source>
        <dbReference type="EMBL" id="KAK1883450.1"/>
    </source>
</evidence>
<proteinExistence type="predicted"/>
<feature type="non-terminal residue" evidence="2">
    <location>
        <position position="81"/>
    </location>
</feature>
<feature type="transmembrane region" description="Helical" evidence="1">
    <location>
        <begin position="46"/>
        <end position="69"/>
    </location>
</feature>
<protein>
    <submittedName>
        <fullName evidence="2">DNA topoisomerase 1</fullName>
    </submittedName>
</protein>
<keyword evidence="1" id="KW-0812">Transmembrane</keyword>
<evidence type="ECO:0000256" key="1">
    <source>
        <dbReference type="SAM" id="Phobius"/>
    </source>
</evidence>
<dbReference type="EMBL" id="JASDAP010000022">
    <property type="protein sequence ID" value="KAK1883450.1"/>
    <property type="molecule type" value="Genomic_DNA"/>
</dbReference>
<gene>
    <name evidence="2" type="ORF">KUDE01_021779</name>
</gene>
<keyword evidence="1" id="KW-0472">Membrane</keyword>
<keyword evidence="1" id="KW-1133">Transmembrane helix</keyword>
<comment type="caution">
    <text evidence="2">The sequence shown here is derived from an EMBL/GenBank/DDBJ whole genome shotgun (WGS) entry which is preliminary data.</text>
</comment>
<evidence type="ECO:0000313" key="3">
    <source>
        <dbReference type="Proteomes" id="UP001228049"/>
    </source>
</evidence>
<accession>A0AAD9BGR6</accession>
<sequence length="81" mass="9136">QLPWRVSRHFLTQQCDTVNVTLPSSPVTQRPSVICPVNQSEGQRKLTLLLVFISFHLSPPFLHCSLIFIPPLAIPRPPVQP</sequence>